<name>A0A540R698_9CORY</name>
<comment type="similarity">
    <text evidence="3">Belongs to the acetyltransferase family. RimJ subfamily.</text>
</comment>
<dbReference type="InterPro" id="IPR051531">
    <property type="entry name" value="N-acetyltransferase"/>
</dbReference>
<protein>
    <submittedName>
        <fullName evidence="6">GNAT family N-acetyltransferase</fullName>
    </submittedName>
</protein>
<keyword evidence="1 6" id="KW-0808">Transferase</keyword>
<proteinExistence type="inferred from homology"/>
<keyword evidence="7" id="KW-1185">Reference proteome</keyword>
<evidence type="ECO:0000256" key="1">
    <source>
        <dbReference type="ARBA" id="ARBA00022679"/>
    </source>
</evidence>
<dbReference type="AlphaFoldDB" id="A0A540R698"/>
<feature type="domain" description="N-acetyltransferase" evidence="5">
    <location>
        <begin position="61"/>
        <end position="210"/>
    </location>
</feature>
<dbReference type="Pfam" id="PF13302">
    <property type="entry name" value="Acetyltransf_3"/>
    <property type="match status" value="1"/>
</dbReference>
<feature type="region of interest" description="Disordered" evidence="4">
    <location>
        <begin position="1"/>
        <end position="23"/>
    </location>
</feature>
<evidence type="ECO:0000256" key="2">
    <source>
        <dbReference type="ARBA" id="ARBA00023315"/>
    </source>
</evidence>
<sequence length="227" mass="25028">MWNFFGRRFDTPATGPTDTYHPGWPEATPAVRIPGGELVQLRPVLSRDGEDWRQMRVLDECYLRPVEPTAPTGWEAAHTRAAWHNHLSFLRSSAREGSIVPLAITVGGDFAGQVTLGNIQHGAIRECWIGYWVFSAFQGAGVATAACALGVDHAFDRVGLHRVTATYMPGNPASGAVLHHCGFRDEGYLRRNLHIDGEWHDHHLVAINIDDYDSTAAARLRAAGRIL</sequence>
<dbReference type="Gene3D" id="3.40.630.30">
    <property type="match status" value="1"/>
</dbReference>
<dbReference type="InterPro" id="IPR016181">
    <property type="entry name" value="Acyl_CoA_acyltransferase"/>
</dbReference>
<evidence type="ECO:0000259" key="5">
    <source>
        <dbReference type="PROSITE" id="PS51186"/>
    </source>
</evidence>
<dbReference type="PROSITE" id="PS51186">
    <property type="entry name" value="GNAT"/>
    <property type="match status" value="1"/>
</dbReference>
<dbReference type="GO" id="GO:0008999">
    <property type="term" value="F:protein-N-terminal-alanine acetyltransferase activity"/>
    <property type="evidence" value="ECO:0007669"/>
    <property type="project" value="TreeGrafter"/>
</dbReference>
<dbReference type="PANTHER" id="PTHR43792">
    <property type="entry name" value="GNAT FAMILY, PUTATIVE (AFU_ORTHOLOGUE AFUA_3G00765)-RELATED-RELATED"/>
    <property type="match status" value="1"/>
</dbReference>
<dbReference type="STRING" id="1686286.GCA_900092335_01108"/>
<comment type="caution">
    <text evidence="6">The sequence shown here is derived from an EMBL/GenBank/DDBJ whole genome shotgun (WGS) entry which is preliminary data.</text>
</comment>
<evidence type="ECO:0000256" key="4">
    <source>
        <dbReference type="SAM" id="MobiDB-lite"/>
    </source>
</evidence>
<accession>A0A540R698</accession>
<keyword evidence="2" id="KW-0012">Acyltransferase</keyword>
<dbReference type="GO" id="GO:0005737">
    <property type="term" value="C:cytoplasm"/>
    <property type="evidence" value="ECO:0007669"/>
    <property type="project" value="TreeGrafter"/>
</dbReference>
<dbReference type="RefSeq" id="WP_066510617.1">
    <property type="nucleotide sequence ID" value="NZ_JADPQA010000014.1"/>
</dbReference>
<dbReference type="EMBL" id="VHIR01000010">
    <property type="protein sequence ID" value="TQE43263.1"/>
    <property type="molecule type" value="Genomic_DNA"/>
</dbReference>
<dbReference type="InterPro" id="IPR000182">
    <property type="entry name" value="GNAT_dom"/>
</dbReference>
<evidence type="ECO:0000313" key="7">
    <source>
        <dbReference type="Proteomes" id="UP000318080"/>
    </source>
</evidence>
<dbReference type="SUPFAM" id="SSF55729">
    <property type="entry name" value="Acyl-CoA N-acyltransferases (Nat)"/>
    <property type="match status" value="1"/>
</dbReference>
<organism evidence="6 7">
    <name type="scientific">Corynebacterium phoceense</name>
    <dbReference type="NCBI Taxonomy" id="1686286"/>
    <lineage>
        <taxon>Bacteria</taxon>
        <taxon>Bacillati</taxon>
        <taxon>Actinomycetota</taxon>
        <taxon>Actinomycetes</taxon>
        <taxon>Mycobacteriales</taxon>
        <taxon>Corynebacteriaceae</taxon>
        <taxon>Corynebacterium</taxon>
    </lineage>
</organism>
<gene>
    <name evidence="6" type="ORF">EJK80_07880</name>
</gene>
<evidence type="ECO:0000313" key="6">
    <source>
        <dbReference type="EMBL" id="TQE43263.1"/>
    </source>
</evidence>
<reference evidence="6 7" key="1">
    <citation type="submission" date="2019-06" db="EMBL/GenBank/DDBJ databases">
        <title>Draft genome of C. phoceense Strain 272.</title>
        <authorList>
            <person name="Pacheco L.G.C."/>
            <person name="Barberis C.M."/>
            <person name="Almuzara M.N."/>
            <person name="Traglia G.M."/>
            <person name="Santos C.S."/>
            <person name="Rocha D.J.P.G."/>
            <person name="Aguiar E.R.G.R."/>
            <person name="Vay C.A."/>
        </authorList>
    </citation>
    <scope>NUCLEOTIDE SEQUENCE [LARGE SCALE GENOMIC DNA]</scope>
    <source>
        <strain evidence="6 7">272</strain>
    </source>
</reference>
<dbReference type="GeneID" id="79852374"/>
<dbReference type="PANTHER" id="PTHR43792:SF8">
    <property type="entry name" value="[RIBOSOMAL PROTEIN US5]-ALANINE N-ACETYLTRANSFERASE"/>
    <property type="match status" value="1"/>
</dbReference>
<dbReference type="Proteomes" id="UP000318080">
    <property type="component" value="Unassembled WGS sequence"/>
</dbReference>
<evidence type="ECO:0000256" key="3">
    <source>
        <dbReference type="ARBA" id="ARBA00038502"/>
    </source>
</evidence>